<comment type="caution">
    <text evidence="1">The sequence shown here is derived from an EMBL/GenBank/DDBJ whole genome shotgun (WGS) entry which is preliminary data.</text>
</comment>
<dbReference type="OrthoDB" id="4850648at2759"/>
<evidence type="ECO:0000313" key="1">
    <source>
        <dbReference type="EMBL" id="KAG8630211.1"/>
    </source>
</evidence>
<dbReference type="EMBL" id="JAESVG020000002">
    <property type="protein sequence ID" value="KAG8630211.1"/>
    <property type="molecule type" value="Genomic_DNA"/>
</dbReference>
<proteinExistence type="predicted"/>
<protein>
    <submittedName>
        <fullName evidence="1">Uncharacterized protein</fullName>
    </submittedName>
</protein>
<sequence length="250" mass="28332">MIPEEEESNYAVFRDCLSDLITTRLAPVKERRRVKGRKNEIKPVATPSTDDNPAEDLAEFIDYLATEIFLSLPVPLRTLSYEALQSSPSLASTYSTPLPSSLLDSLTSHLPPSVPDTFTTFHLLPPSQDLSLLLSPVFESYITSASSPPPEHTYGTRATECEICEREHLPLTYHHLIPRQVQAKAVKRGWVEAWEVQKVAWLCRACHGFVHRVATNEELAREWNSVEKLAGREDVQAWAGWVGRVRWKKR</sequence>
<evidence type="ECO:0000313" key="2">
    <source>
        <dbReference type="Proteomes" id="UP000809789"/>
    </source>
</evidence>
<reference evidence="1" key="1">
    <citation type="submission" date="2021-07" db="EMBL/GenBank/DDBJ databases">
        <title>Elsinoe batatas strain:CRI-CJ2 Genome sequencing and assembly.</title>
        <authorList>
            <person name="Huang L."/>
        </authorList>
    </citation>
    <scope>NUCLEOTIDE SEQUENCE</scope>
    <source>
        <strain evidence="1">CRI-CJ2</strain>
    </source>
</reference>
<keyword evidence="2" id="KW-1185">Reference proteome</keyword>
<dbReference type="PANTHER" id="PTHR37827:SF1">
    <property type="entry name" value="HNH DOMAIN-CONTAINING PROTEIN"/>
    <property type="match status" value="1"/>
</dbReference>
<organism evidence="1 2">
    <name type="scientific">Elsinoe batatas</name>
    <dbReference type="NCBI Taxonomy" id="2601811"/>
    <lineage>
        <taxon>Eukaryota</taxon>
        <taxon>Fungi</taxon>
        <taxon>Dikarya</taxon>
        <taxon>Ascomycota</taxon>
        <taxon>Pezizomycotina</taxon>
        <taxon>Dothideomycetes</taxon>
        <taxon>Dothideomycetidae</taxon>
        <taxon>Myriangiales</taxon>
        <taxon>Elsinoaceae</taxon>
        <taxon>Elsinoe</taxon>
    </lineage>
</organism>
<dbReference type="Proteomes" id="UP000809789">
    <property type="component" value="Unassembled WGS sequence"/>
</dbReference>
<dbReference type="AlphaFoldDB" id="A0A8K0PHM6"/>
<accession>A0A8K0PHM6</accession>
<name>A0A8K0PHM6_9PEZI</name>
<dbReference type="PANTHER" id="PTHR37827">
    <property type="entry name" value="TUDOR DOMAIN-CONTAINING PROTEIN"/>
    <property type="match status" value="1"/>
</dbReference>
<gene>
    <name evidence="1" type="ORF">KVT40_001830</name>
</gene>